<accession>A0A2M9HD70</accession>
<gene>
    <name evidence="4" type="ORF">CSQ87_08495</name>
</gene>
<dbReference type="EMBL" id="PEBK01000008">
    <property type="protein sequence ID" value="PJM74759.1"/>
    <property type="molecule type" value="Genomic_DNA"/>
</dbReference>
<feature type="compositionally biased region" description="Polar residues" evidence="2">
    <location>
        <begin position="82"/>
        <end position="93"/>
    </location>
</feature>
<proteinExistence type="predicted"/>
<evidence type="ECO:0000313" key="4">
    <source>
        <dbReference type="EMBL" id="PJM74759.1"/>
    </source>
</evidence>
<feature type="compositionally biased region" description="Basic and acidic residues" evidence="2">
    <location>
        <begin position="235"/>
        <end position="246"/>
    </location>
</feature>
<dbReference type="RefSeq" id="WP_100513451.1">
    <property type="nucleotide sequence ID" value="NZ_PEBK01000008.1"/>
</dbReference>
<feature type="region of interest" description="Disordered" evidence="2">
    <location>
        <begin position="230"/>
        <end position="282"/>
    </location>
</feature>
<feature type="domain" description="SWIM-type" evidence="3">
    <location>
        <begin position="97"/>
        <end position="133"/>
    </location>
</feature>
<evidence type="ECO:0000256" key="2">
    <source>
        <dbReference type="SAM" id="MobiDB-lite"/>
    </source>
</evidence>
<organism evidence="4 5">
    <name type="scientific">Bifidobacterium simiarum</name>
    <dbReference type="NCBI Taxonomy" id="2045441"/>
    <lineage>
        <taxon>Bacteria</taxon>
        <taxon>Bacillati</taxon>
        <taxon>Actinomycetota</taxon>
        <taxon>Actinomycetes</taxon>
        <taxon>Bifidobacteriales</taxon>
        <taxon>Bifidobacteriaceae</taxon>
        <taxon>Bifidobacterium</taxon>
    </lineage>
</organism>
<keyword evidence="1" id="KW-0863">Zinc-finger</keyword>
<name>A0A2M9HD70_9BIFI</name>
<protein>
    <recommendedName>
        <fullName evidence="3">SWIM-type domain-containing protein</fullName>
    </recommendedName>
</protein>
<evidence type="ECO:0000256" key="1">
    <source>
        <dbReference type="PROSITE-ProRule" id="PRU00325"/>
    </source>
</evidence>
<dbReference type="InterPro" id="IPR007527">
    <property type="entry name" value="Znf_SWIM"/>
</dbReference>
<keyword evidence="5" id="KW-1185">Reference proteome</keyword>
<dbReference type="Proteomes" id="UP000231451">
    <property type="component" value="Unassembled WGS sequence"/>
</dbReference>
<evidence type="ECO:0000259" key="3">
    <source>
        <dbReference type="PROSITE" id="PS50966"/>
    </source>
</evidence>
<comment type="caution">
    <text evidence="4">The sequence shown here is derived from an EMBL/GenBank/DDBJ whole genome shotgun (WGS) entry which is preliminary data.</text>
</comment>
<keyword evidence="1" id="KW-0862">Zinc</keyword>
<dbReference type="OrthoDB" id="3223880at2"/>
<evidence type="ECO:0000313" key="5">
    <source>
        <dbReference type="Proteomes" id="UP000231451"/>
    </source>
</evidence>
<sequence length="736" mass="83021">MTLPPKPSLTEFERMFNDAPQILGRALDYWRDGRVSDLEEIAPSLFHARVLGSEGSGYDVDIRLDAGAETASANEAADNPAGTETNADGSAQSPGRHDRSNPRGRHVMSTACTCPYLRTPYCKHVGAVLYALRERFEEALPERTSSPNNHHVSPRPAKPRATMPHYVLYDILARIDQQVAESGGGNPLFFWSPLCLQYAEHLRSEKELQLIDPELAEHLVLEPLARYHERHGHHHDGDDHDGHDDFGESDDPPVPEHLADNDPYDPYSSYGDPYDPYGERAKDPELDHALEGLRVVAYNALHSTDYANACVNLSTCIQALTAIEGTYPSDDHTLLEESAQLVNQIRCYMENVAQYADSATAGKALGEIANAAYTPHIQFQQPSNAAMLLASALAFAHHGDKIMWAYDVIDTALERFGPAHDHELEHEVLLMPRHDLYRYVLMVAYDLRRMADDEQGCRELWDANPDAAPLLLMHAATLMKDRRFAEAHRLVKDHLDRRADKLDADREIIHNGLLEDLLPHGWHTVLECCAEGMDDVDRLADVYRFLIVNCTTRSDAVYVARLRYLIQANGASGEQWHDMAAELARECSRNITERIRTQSDMPLYEANGRRSSSWRNPAYERLIVDERLSDAALTYCVTIDYPSMPLLKTMAINHPEDARQAIRNALPAGALDAKSISPGTGRRGMTTSRTTYRQIAKQLRRYEELFGDEEMRELARRIVEQYPNRRALREELAFAL</sequence>
<keyword evidence="1" id="KW-0479">Metal-binding</keyword>
<dbReference type="GO" id="GO:0008270">
    <property type="term" value="F:zinc ion binding"/>
    <property type="evidence" value="ECO:0007669"/>
    <property type="project" value="UniProtKB-KW"/>
</dbReference>
<feature type="region of interest" description="Disordered" evidence="2">
    <location>
        <begin position="71"/>
        <end position="105"/>
    </location>
</feature>
<reference evidence="4 5" key="1">
    <citation type="submission" date="2017-10" db="EMBL/GenBank/DDBJ databases">
        <title>Draft genome sequences of strains TRE 1, TRE 9, TRE H and TRI 7, isolated from tamarins, belonging to four potential novel Bifidobacterium species.</title>
        <authorList>
            <person name="Mattarelli P."/>
            <person name="Modesto M."/>
            <person name="Puglisi E."/>
            <person name="Morelli L."/>
            <person name="Spezio C."/>
            <person name="Bonetti A."/>
            <person name="Sandri C."/>
        </authorList>
    </citation>
    <scope>NUCLEOTIDE SEQUENCE [LARGE SCALE GENOMIC DNA]</scope>
    <source>
        <strain evidence="5">TRI7</strain>
    </source>
</reference>
<feature type="compositionally biased region" description="Low complexity" evidence="2">
    <location>
        <begin position="264"/>
        <end position="276"/>
    </location>
</feature>
<dbReference type="PROSITE" id="PS50966">
    <property type="entry name" value="ZF_SWIM"/>
    <property type="match status" value="1"/>
</dbReference>
<dbReference type="AlphaFoldDB" id="A0A2M9HD70"/>